<evidence type="ECO:0000256" key="2">
    <source>
        <dbReference type="SAM" id="MobiDB-lite"/>
    </source>
</evidence>
<evidence type="ECO:0000256" key="1">
    <source>
        <dbReference type="SAM" id="Coils"/>
    </source>
</evidence>
<feature type="region of interest" description="Disordered" evidence="2">
    <location>
        <begin position="234"/>
        <end position="257"/>
    </location>
</feature>
<feature type="region of interest" description="Disordered" evidence="2">
    <location>
        <begin position="320"/>
        <end position="370"/>
    </location>
</feature>
<name>A0A1X7RSV0_ZYMT9</name>
<feature type="region of interest" description="Disordered" evidence="2">
    <location>
        <begin position="160"/>
        <end position="190"/>
    </location>
</feature>
<feature type="compositionally biased region" description="Basic and acidic residues" evidence="2">
    <location>
        <begin position="115"/>
        <end position="125"/>
    </location>
</feature>
<sequence>MALDTLIGPHANITGHYTTAAMQKTLLGCTEHVFKLLEDHVEHYVCNGKSFQETWSSIEQSKYSWCKALTRRMTGILPATLESVKTNMYISALSRNQADGQAEALSKAKVVGETTDTKRRWNQDRDQDDDEPEPVKKVKIEAEQPTEAQQQSLLALHARKTTAGQPAAAEATYPSEVSTNDASAQPGNGLDLDSSEIASKATPLLKEMLGPGEKQTVMQAMESFLETEMKTRVEKANSEIGHKARLDAREKDLERRESSVAKMSALVASKVAEQDQSEKMLEEREKKVLADEEQLNELKNVLEVRDKELAALDKKLTAKAKKQDEEGKWLRDEGQQQGRMRAQLQDEMVEADQAKKRKQKSAKKEKAKWTSEMTERIRAELVKGMNRALDADQAKWTSEMTERIRTELLKGMDRALNADRFPFL</sequence>
<proteinExistence type="predicted"/>
<feature type="region of interest" description="Disordered" evidence="2">
    <location>
        <begin position="104"/>
        <end position="135"/>
    </location>
</feature>
<feature type="compositionally biased region" description="Polar residues" evidence="2">
    <location>
        <begin position="175"/>
        <end position="186"/>
    </location>
</feature>
<feature type="coiled-coil region" evidence="1">
    <location>
        <begin position="281"/>
        <end position="315"/>
    </location>
</feature>
<accession>A0A1X7RSV0</accession>
<dbReference type="Proteomes" id="UP000215127">
    <property type="component" value="Chromosome 5"/>
</dbReference>
<keyword evidence="4" id="KW-1185">Reference proteome</keyword>
<evidence type="ECO:0000313" key="4">
    <source>
        <dbReference type="Proteomes" id="UP000215127"/>
    </source>
</evidence>
<reference evidence="3 4" key="1">
    <citation type="submission" date="2016-06" db="EMBL/GenBank/DDBJ databases">
        <authorList>
            <person name="Kjaerup R.B."/>
            <person name="Dalgaard T.S."/>
            <person name="Juul-Madsen H.R."/>
        </authorList>
    </citation>
    <scope>NUCLEOTIDE SEQUENCE [LARGE SCALE GENOMIC DNA]</scope>
</reference>
<keyword evidence="1" id="KW-0175">Coiled coil</keyword>
<gene>
    <name evidence="3" type="ORF">ZT3D7_G5641</name>
</gene>
<feature type="compositionally biased region" description="Basic and acidic residues" evidence="2">
    <location>
        <begin position="320"/>
        <end position="334"/>
    </location>
</feature>
<dbReference type="EMBL" id="LT853696">
    <property type="protein sequence ID" value="SMQ50488.1"/>
    <property type="molecule type" value="Genomic_DNA"/>
</dbReference>
<evidence type="ECO:0000313" key="3">
    <source>
        <dbReference type="EMBL" id="SMQ50488.1"/>
    </source>
</evidence>
<organism evidence="3 4">
    <name type="scientific">Zymoseptoria tritici (strain ST99CH_3D7)</name>
    <dbReference type="NCBI Taxonomy" id="1276538"/>
    <lineage>
        <taxon>Eukaryota</taxon>
        <taxon>Fungi</taxon>
        <taxon>Dikarya</taxon>
        <taxon>Ascomycota</taxon>
        <taxon>Pezizomycotina</taxon>
        <taxon>Dothideomycetes</taxon>
        <taxon>Dothideomycetidae</taxon>
        <taxon>Mycosphaerellales</taxon>
        <taxon>Mycosphaerellaceae</taxon>
        <taxon>Zymoseptoria</taxon>
    </lineage>
</organism>
<dbReference type="AlphaFoldDB" id="A0A1X7RSV0"/>
<protein>
    <submittedName>
        <fullName evidence="3">Uncharacterized protein</fullName>
    </submittedName>
</protein>